<evidence type="ECO:0008006" key="3">
    <source>
        <dbReference type="Google" id="ProtNLM"/>
    </source>
</evidence>
<dbReference type="KEGG" id="lrs:PX52LOC_05303"/>
<evidence type="ECO:0000313" key="1">
    <source>
        <dbReference type="EMBL" id="QEL18284.1"/>
    </source>
</evidence>
<evidence type="ECO:0000313" key="2">
    <source>
        <dbReference type="Proteomes" id="UP000324974"/>
    </source>
</evidence>
<accession>A0A5C1AM76</accession>
<dbReference type="EMBL" id="CP042425">
    <property type="protein sequence ID" value="QEL18284.1"/>
    <property type="molecule type" value="Genomic_DNA"/>
</dbReference>
<keyword evidence="2" id="KW-1185">Reference proteome</keyword>
<dbReference type="AlphaFoldDB" id="A0A5C1AM76"/>
<sequence>MVTTGYIPGMVGHLSPAEFAAAVEYDVGTVRRWLRAKHVKARRVGPRGNWWIPESEVKRIIGEPAPQTITADQAKNCLAELLNEIRVGRPGKSA</sequence>
<protein>
    <recommendedName>
        <fullName evidence="3">DNA-binding protein</fullName>
    </recommendedName>
</protein>
<reference evidence="2" key="1">
    <citation type="submission" date="2019-08" db="EMBL/GenBank/DDBJ databases">
        <title>Limnoglobus roseus gen. nov., sp. nov., a novel freshwater planctomycete with a giant genome from the family Gemmataceae.</title>
        <authorList>
            <person name="Kulichevskaya I.S."/>
            <person name="Naumoff D.G."/>
            <person name="Miroshnikov K."/>
            <person name="Ivanova A."/>
            <person name="Philippov D.A."/>
            <person name="Hakobyan A."/>
            <person name="Rijpstra I.C."/>
            <person name="Sinninghe Damste J.S."/>
            <person name="Liesack W."/>
            <person name="Dedysh S.N."/>
        </authorList>
    </citation>
    <scope>NUCLEOTIDE SEQUENCE [LARGE SCALE GENOMIC DNA]</scope>
    <source>
        <strain evidence="2">PX52</strain>
    </source>
</reference>
<organism evidence="1 2">
    <name type="scientific">Limnoglobus roseus</name>
    <dbReference type="NCBI Taxonomy" id="2598579"/>
    <lineage>
        <taxon>Bacteria</taxon>
        <taxon>Pseudomonadati</taxon>
        <taxon>Planctomycetota</taxon>
        <taxon>Planctomycetia</taxon>
        <taxon>Gemmatales</taxon>
        <taxon>Gemmataceae</taxon>
        <taxon>Limnoglobus</taxon>
    </lineage>
</organism>
<dbReference type="Proteomes" id="UP000324974">
    <property type="component" value="Chromosome"/>
</dbReference>
<proteinExistence type="predicted"/>
<gene>
    <name evidence="1" type="ORF">PX52LOC_05303</name>
</gene>
<name>A0A5C1AM76_9BACT</name>